<evidence type="ECO:0000313" key="2">
    <source>
        <dbReference type="EMBL" id="MUP43827.1"/>
    </source>
</evidence>
<protein>
    <recommendedName>
        <fullName evidence="4">Porin family protein</fullName>
    </recommendedName>
</protein>
<reference evidence="2 3" key="1">
    <citation type="submission" date="2019-07" db="EMBL/GenBank/DDBJ databases">
        <title>Gramella aestuarii sp. nov., isolated from a tidal flat, and emended description of Gramella echinicola.</title>
        <authorList>
            <person name="Liu L."/>
        </authorList>
    </citation>
    <scope>NUCLEOTIDE SEQUENCE [LARGE SCALE GENOMIC DNA]</scope>
    <source>
        <strain evidence="2 3">BS12</strain>
    </source>
</reference>
<feature type="chain" id="PRO_5029903699" description="Porin family protein" evidence="1">
    <location>
        <begin position="21"/>
        <end position="137"/>
    </location>
</feature>
<gene>
    <name evidence="2" type="ORF">FLP08_14690</name>
</gene>
<dbReference type="RefSeq" id="WP_156277851.1">
    <property type="nucleotide sequence ID" value="NZ_BAABGI010000006.1"/>
</dbReference>
<feature type="signal peptide" evidence="1">
    <location>
        <begin position="1"/>
        <end position="20"/>
    </location>
</feature>
<dbReference type="AlphaFoldDB" id="A0A7K1LSS9"/>
<dbReference type="EMBL" id="VJVW01000007">
    <property type="protein sequence ID" value="MUP43827.1"/>
    <property type="molecule type" value="Genomic_DNA"/>
</dbReference>
<comment type="caution">
    <text evidence="2">The sequence shown here is derived from an EMBL/GenBank/DDBJ whole genome shotgun (WGS) entry which is preliminary data.</text>
</comment>
<organism evidence="2 3">
    <name type="scientific">Christiangramia aestuarii</name>
    <dbReference type="NCBI Taxonomy" id="1028746"/>
    <lineage>
        <taxon>Bacteria</taxon>
        <taxon>Pseudomonadati</taxon>
        <taxon>Bacteroidota</taxon>
        <taxon>Flavobacteriia</taxon>
        <taxon>Flavobacteriales</taxon>
        <taxon>Flavobacteriaceae</taxon>
        <taxon>Christiangramia</taxon>
    </lineage>
</organism>
<name>A0A7K1LSS9_9FLAO</name>
<keyword evidence="3" id="KW-1185">Reference proteome</keyword>
<accession>A0A7K1LSS9</accession>
<dbReference type="Proteomes" id="UP000460416">
    <property type="component" value="Unassembled WGS sequence"/>
</dbReference>
<dbReference type="OrthoDB" id="1441912at2"/>
<sequence>MLKRISLIAIFAILPFCAQAQENESGKEPSKFGFTAGYIESTMSPNRKTPPPNPEWDPVSRVSGSGLFVGITFDQELGDNFGISSEFLWTRIHGDQFRLGTYLNYKLFNSRFRIMAGPELNYISSGGFDYQQDYGNK</sequence>
<proteinExistence type="predicted"/>
<evidence type="ECO:0008006" key="4">
    <source>
        <dbReference type="Google" id="ProtNLM"/>
    </source>
</evidence>
<keyword evidence="1" id="KW-0732">Signal</keyword>
<evidence type="ECO:0000313" key="3">
    <source>
        <dbReference type="Proteomes" id="UP000460416"/>
    </source>
</evidence>
<evidence type="ECO:0000256" key="1">
    <source>
        <dbReference type="SAM" id="SignalP"/>
    </source>
</evidence>